<dbReference type="SUPFAM" id="SSF46785">
    <property type="entry name" value="Winged helix' DNA-binding domain"/>
    <property type="match status" value="1"/>
</dbReference>
<evidence type="ECO:0000313" key="7">
    <source>
        <dbReference type="Proteomes" id="UP001139502"/>
    </source>
</evidence>
<name>A0A9X2HGQ3_9MICC</name>
<gene>
    <name evidence="6" type="ORF">NBM05_05050</name>
</gene>
<proteinExistence type="predicted"/>
<dbReference type="InterPro" id="IPR036390">
    <property type="entry name" value="WH_DNA-bd_sf"/>
</dbReference>
<comment type="caution">
    <text evidence="6">The sequence shown here is derived from an EMBL/GenBank/DDBJ whole genome shotgun (WGS) entry which is preliminary data.</text>
</comment>
<organism evidence="6 7">
    <name type="scientific">Rothia santali</name>
    <dbReference type="NCBI Taxonomy" id="2949643"/>
    <lineage>
        <taxon>Bacteria</taxon>
        <taxon>Bacillati</taxon>
        <taxon>Actinomycetota</taxon>
        <taxon>Actinomycetes</taxon>
        <taxon>Micrococcales</taxon>
        <taxon>Micrococcaceae</taxon>
        <taxon>Rothia</taxon>
    </lineage>
</organism>
<feature type="compositionally biased region" description="Basic and acidic residues" evidence="4">
    <location>
        <begin position="219"/>
        <end position="229"/>
    </location>
</feature>
<dbReference type="PRINTS" id="PR00035">
    <property type="entry name" value="HTHGNTR"/>
</dbReference>
<dbReference type="Gene3D" id="1.20.120.530">
    <property type="entry name" value="GntR ligand-binding domain-like"/>
    <property type="match status" value="1"/>
</dbReference>
<dbReference type="PANTHER" id="PTHR43537:SF5">
    <property type="entry name" value="UXU OPERON TRANSCRIPTIONAL REGULATOR"/>
    <property type="match status" value="1"/>
</dbReference>
<dbReference type="SUPFAM" id="SSF48008">
    <property type="entry name" value="GntR ligand-binding domain-like"/>
    <property type="match status" value="1"/>
</dbReference>
<feature type="domain" description="HTH gntR-type" evidence="5">
    <location>
        <begin position="1"/>
        <end position="69"/>
    </location>
</feature>
<protein>
    <submittedName>
        <fullName evidence="6">FCD domain-containing protein</fullName>
    </submittedName>
</protein>
<evidence type="ECO:0000259" key="5">
    <source>
        <dbReference type="PROSITE" id="PS50949"/>
    </source>
</evidence>
<reference evidence="6" key="1">
    <citation type="submission" date="2022-06" db="EMBL/GenBank/DDBJ databases">
        <title>Rothia sp. isolated from sandalwood seedling.</title>
        <authorList>
            <person name="Tuikhar N."/>
            <person name="Kirdat K."/>
            <person name="Thorat V."/>
            <person name="Swetha P."/>
            <person name="Padma S."/>
            <person name="Sundararaj R."/>
            <person name="Yadav A."/>
        </authorList>
    </citation>
    <scope>NUCLEOTIDE SEQUENCE</scope>
    <source>
        <strain evidence="6">AR01</strain>
    </source>
</reference>
<accession>A0A9X2HGQ3</accession>
<evidence type="ECO:0000256" key="4">
    <source>
        <dbReference type="SAM" id="MobiDB-lite"/>
    </source>
</evidence>
<dbReference type="GO" id="GO:0003700">
    <property type="term" value="F:DNA-binding transcription factor activity"/>
    <property type="evidence" value="ECO:0007669"/>
    <property type="project" value="InterPro"/>
</dbReference>
<keyword evidence="7" id="KW-1185">Reference proteome</keyword>
<dbReference type="Pfam" id="PF07729">
    <property type="entry name" value="FCD"/>
    <property type="match status" value="1"/>
</dbReference>
<evidence type="ECO:0000313" key="6">
    <source>
        <dbReference type="EMBL" id="MCP3425401.1"/>
    </source>
</evidence>
<dbReference type="Proteomes" id="UP001139502">
    <property type="component" value="Unassembled WGS sequence"/>
</dbReference>
<feature type="region of interest" description="Disordered" evidence="4">
    <location>
        <begin position="217"/>
        <end position="239"/>
    </location>
</feature>
<dbReference type="PROSITE" id="PS50949">
    <property type="entry name" value="HTH_GNTR"/>
    <property type="match status" value="1"/>
</dbReference>
<evidence type="ECO:0000256" key="3">
    <source>
        <dbReference type="ARBA" id="ARBA00023163"/>
    </source>
</evidence>
<dbReference type="InterPro" id="IPR000524">
    <property type="entry name" value="Tscrpt_reg_HTH_GntR"/>
</dbReference>
<evidence type="ECO:0000256" key="2">
    <source>
        <dbReference type="ARBA" id="ARBA00023125"/>
    </source>
</evidence>
<dbReference type="SMART" id="SM00895">
    <property type="entry name" value="FCD"/>
    <property type="match status" value="1"/>
</dbReference>
<evidence type="ECO:0000256" key="1">
    <source>
        <dbReference type="ARBA" id="ARBA00023015"/>
    </source>
</evidence>
<keyword evidence="2" id="KW-0238">DNA-binding</keyword>
<dbReference type="GO" id="GO:0003677">
    <property type="term" value="F:DNA binding"/>
    <property type="evidence" value="ECO:0007669"/>
    <property type="project" value="UniProtKB-KW"/>
</dbReference>
<dbReference type="InterPro" id="IPR011711">
    <property type="entry name" value="GntR_C"/>
</dbReference>
<keyword evidence="3" id="KW-0804">Transcription</keyword>
<dbReference type="SMART" id="SM00345">
    <property type="entry name" value="HTH_GNTR"/>
    <property type="match status" value="1"/>
</dbReference>
<feature type="compositionally biased region" description="Low complexity" evidence="4">
    <location>
        <begin position="230"/>
        <end position="239"/>
    </location>
</feature>
<dbReference type="RefSeq" id="WP_254165584.1">
    <property type="nucleotide sequence ID" value="NZ_JANAFB010000008.1"/>
</dbReference>
<dbReference type="EMBL" id="JANAFB010000008">
    <property type="protein sequence ID" value="MCP3425401.1"/>
    <property type="molecule type" value="Genomic_DNA"/>
</dbReference>
<keyword evidence="1" id="KW-0805">Transcription regulation</keyword>
<dbReference type="PANTHER" id="PTHR43537">
    <property type="entry name" value="TRANSCRIPTIONAL REGULATOR, GNTR FAMILY"/>
    <property type="match status" value="1"/>
</dbReference>
<dbReference type="InterPro" id="IPR008920">
    <property type="entry name" value="TF_FadR/GntR_C"/>
</dbReference>
<sequence length="239" mass="26273">MTMSEQVTRRILEDIGSGRYRIGEEMPAEAALAQAYDVSRLTIREAVKDLSARGVIEVRQGRRNRVRPPSGWSALDPDVMTLRGSLGGDAEELTRSLMESRRVIEVGTASLAATRIRSAELRHLRELLEQMREGLDDADATRSAEADLNFHRAIIAAARNEFLAAAYEPLEQVLRAVRLRTSSHLSVRVDAVRWHAEILSALERHDAEGAAAAMAGHMEQSERAAREFPAEAPAAAPAS</sequence>
<dbReference type="Pfam" id="PF00392">
    <property type="entry name" value="GntR"/>
    <property type="match status" value="1"/>
</dbReference>
<dbReference type="InterPro" id="IPR036388">
    <property type="entry name" value="WH-like_DNA-bd_sf"/>
</dbReference>
<dbReference type="Gene3D" id="1.10.10.10">
    <property type="entry name" value="Winged helix-like DNA-binding domain superfamily/Winged helix DNA-binding domain"/>
    <property type="match status" value="1"/>
</dbReference>
<dbReference type="AlphaFoldDB" id="A0A9X2HGQ3"/>
<dbReference type="CDD" id="cd07377">
    <property type="entry name" value="WHTH_GntR"/>
    <property type="match status" value="1"/>
</dbReference>